<keyword evidence="3" id="KW-1185">Reference proteome</keyword>
<evidence type="ECO:0000313" key="3">
    <source>
        <dbReference type="Proteomes" id="UP000199665"/>
    </source>
</evidence>
<evidence type="ECO:0000313" key="2">
    <source>
        <dbReference type="EMBL" id="SEE00913.1"/>
    </source>
</evidence>
<name>A0ABY0YV42_9PSED</name>
<proteinExistence type="predicted"/>
<evidence type="ECO:0000256" key="1">
    <source>
        <dbReference type="SAM" id="Phobius"/>
    </source>
</evidence>
<keyword evidence="1" id="KW-1133">Transmembrane helix</keyword>
<dbReference type="Proteomes" id="UP000199665">
    <property type="component" value="Unassembled WGS sequence"/>
</dbReference>
<organism evidence="2 3">
    <name type="scientific">Pseudomonas mohnii</name>
    <dbReference type="NCBI Taxonomy" id="395600"/>
    <lineage>
        <taxon>Bacteria</taxon>
        <taxon>Pseudomonadati</taxon>
        <taxon>Pseudomonadota</taxon>
        <taxon>Gammaproteobacteria</taxon>
        <taxon>Pseudomonadales</taxon>
        <taxon>Pseudomonadaceae</taxon>
        <taxon>Pseudomonas</taxon>
    </lineage>
</organism>
<comment type="caution">
    <text evidence="2">The sequence shown here is derived from an EMBL/GenBank/DDBJ whole genome shotgun (WGS) entry which is preliminary data.</text>
</comment>
<feature type="transmembrane region" description="Helical" evidence="1">
    <location>
        <begin position="123"/>
        <end position="144"/>
    </location>
</feature>
<accession>A0ABY0YV42</accession>
<keyword evidence="1" id="KW-0472">Membrane</keyword>
<reference evidence="2 3" key="1">
    <citation type="submission" date="2016-10" db="EMBL/GenBank/DDBJ databases">
        <authorList>
            <person name="Varghese N."/>
            <person name="Submissions S."/>
        </authorList>
    </citation>
    <scope>NUCLEOTIDE SEQUENCE [LARGE SCALE GENOMIC DNA]</scope>
    <source>
        <strain evidence="2 3">DSM 18327</strain>
    </source>
</reference>
<keyword evidence="1" id="KW-0812">Transmembrane</keyword>
<gene>
    <name evidence="2" type="ORF">SAMN05216205_6137</name>
</gene>
<dbReference type="EMBL" id="FNRV01000002">
    <property type="protein sequence ID" value="SEE00913.1"/>
    <property type="molecule type" value="Genomic_DNA"/>
</dbReference>
<sequence length="158" mass="18413">MNRCKPFSYVFRIHCWAAQNTHNRSAGLRPHLPDMKINDRSISRLLNQFTNLFSDMIICLIEQYTRSHPHQRPSPARNDNCTHNPHCRIEPYPAKVSTSKQCCDGQNRSQCICNDVNVSRAQIIVVTMRMVRFIVAVVMPMVMIMTTRQQKRAHHIHC</sequence>
<protein>
    <submittedName>
        <fullName evidence="2">Uncharacterized protein</fullName>
    </submittedName>
</protein>